<protein>
    <recommendedName>
        <fullName evidence="3">MFS transporter</fullName>
    </recommendedName>
</protein>
<evidence type="ECO:0000313" key="1">
    <source>
        <dbReference type="EMBL" id="GAA0422052.1"/>
    </source>
</evidence>
<dbReference type="RefSeq" id="WP_344028185.1">
    <property type="nucleotide sequence ID" value="NZ_BAAABX010000051.1"/>
</dbReference>
<accession>A0ABP3IST3</accession>
<sequence>MGKAAWKSAALRSRTHDITTALYDHVLVHLRAVGLGALVDYASTAVVLAATMPST</sequence>
<dbReference type="EMBL" id="BAAABX010000051">
    <property type="protein sequence ID" value="GAA0422052.1"/>
    <property type="molecule type" value="Genomic_DNA"/>
</dbReference>
<evidence type="ECO:0008006" key="3">
    <source>
        <dbReference type="Google" id="ProtNLM"/>
    </source>
</evidence>
<proteinExistence type="predicted"/>
<comment type="caution">
    <text evidence="1">The sequence shown here is derived from an EMBL/GenBank/DDBJ whole genome shotgun (WGS) entry which is preliminary data.</text>
</comment>
<dbReference type="Proteomes" id="UP001500879">
    <property type="component" value="Unassembled WGS sequence"/>
</dbReference>
<keyword evidence="2" id="KW-1185">Reference proteome</keyword>
<gene>
    <name evidence="1" type="ORF">GCM10010357_49350</name>
</gene>
<evidence type="ECO:0000313" key="2">
    <source>
        <dbReference type="Proteomes" id="UP001500879"/>
    </source>
</evidence>
<name>A0ABP3IST3_9ACTN</name>
<reference evidence="2" key="1">
    <citation type="journal article" date="2019" name="Int. J. Syst. Evol. Microbiol.">
        <title>The Global Catalogue of Microorganisms (GCM) 10K type strain sequencing project: providing services to taxonomists for standard genome sequencing and annotation.</title>
        <authorList>
            <consortium name="The Broad Institute Genomics Platform"/>
            <consortium name="The Broad Institute Genome Sequencing Center for Infectious Disease"/>
            <person name="Wu L."/>
            <person name="Ma J."/>
        </authorList>
    </citation>
    <scope>NUCLEOTIDE SEQUENCE [LARGE SCALE GENOMIC DNA]</scope>
    <source>
        <strain evidence="2">JCM 4788</strain>
    </source>
</reference>
<organism evidence="1 2">
    <name type="scientific">Streptomyces luteireticuli</name>
    <dbReference type="NCBI Taxonomy" id="173858"/>
    <lineage>
        <taxon>Bacteria</taxon>
        <taxon>Bacillati</taxon>
        <taxon>Actinomycetota</taxon>
        <taxon>Actinomycetes</taxon>
        <taxon>Kitasatosporales</taxon>
        <taxon>Streptomycetaceae</taxon>
        <taxon>Streptomyces</taxon>
    </lineage>
</organism>